<proteinExistence type="inferred from homology"/>
<dbReference type="GO" id="GO:0044780">
    <property type="term" value="P:bacterial-type flagellum assembly"/>
    <property type="evidence" value="ECO:0007669"/>
    <property type="project" value="InterPro"/>
</dbReference>
<reference evidence="4 5" key="1">
    <citation type="submission" date="2020-04" db="EMBL/GenBank/DDBJ databases">
        <title>Parallel evolution in the integration of a co-obligate aphid symbiosis.</title>
        <authorList>
            <person name="Monnin D."/>
            <person name="Jackson R."/>
            <person name="Kiers E.T."/>
            <person name="Bunker M."/>
            <person name="Ellers J."/>
            <person name="Henry L.M."/>
        </authorList>
    </citation>
    <scope>NUCLEOTIDE SEQUENCE [LARGE SCALE GENOMIC DNA]</scope>
    <source>
        <strain evidence="4">MCAR-56B</strain>
    </source>
</reference>
<evidence type="ECO:0000256" key="3">
    <source>
        <dbReference type="ARBA" id="ARBA00022795"/>
    </source>
</evidence>
<evidence type="ECO:0000313" key="4">
    <source>
        <dbReference type="EMBL" id="QIQ41920.1"/>
    </source>
</evidence>
<keyword evidence="4" id="KW-0969">Cilium</keyword>
<evidence type="ECO:0000256" key="1">
    <source>
        <dbReference type="ARBA" id="ARBA00002397"/>
    </source>
</evidence>
<dbReference type="InterPro" id="IPR036679">
    <property type="entry name" value="FlgN-like_sf"/>
</dbReference>
<evidence type="ECO:0000256" key="2">
    <source>
        <dbReference type="ARBA" id="ARBA00007703"/>
    </source>
</evidence>
<keyword evidence="4" id="KW-0282">Flagellum</keyword>
<keyword evidence="3" id="KW-1005">Bacterial flagellum biogenesis</keyword>
<dbReference type="InterPro" id="IPR007809">
    <property type="entry name" value="FlgN-like"/>
</dbReference>
<sequence length="136" mass="16280">MKNLINTIKKIEIILCSLEVISKKEYHSLLNPDKFNNLDILKTVKKKTMLFKTLTMLNQERKSLEKKYSIFEPYQNIVELNNDWNQIINKCLSLRQFNLKNKILINKKFYLNQYFLELFSSHKKSTTYNIDGNINI</sequence>
<comment type="function">
    <text evidence="1">Required for the efficient initiation of filament assembly.</text>
</comment>
<dbReference type="EMBL" id="CP048747">
    <property type="protein sequence ID" value="QIQ41920.1"/>
    <property type="molecule type" value="Genomic_DNA"/>
</dbReference>
<dbReference type="Pfam" id="PF05130">
    <property type="entry name" value="FlgN"/>
    <property type="match status" value="1"/>
</dbReference>
<dbReference type="Proteomes" id="UP000503183">
    <property type="component" value="Chromosome"/>
</dbReference>
<comment type="similarity">
    <text evidence="2">Belongs to the FlgN family.</text>
</comment>
<name>A0A6G9JVN8_9GAMM</name>
<dbReference type="SUPFAM" id="SSF140566">
    <property type="entry name" value="FlgN-like"/>
    <property type="match status" value="1"/>
</dbReference>
<evidence type="ECO:0000313" key="5">
    <source>
        <dbReference type="Proteomes" id="UP000503183"/>
    </source>
</evidence>
<accession>A0A6G9JVN8</accession>
<protein>
    <submittedName>
        <fullName evidence="4">Flagellar biosynthesis protein FlgN</fullName>
    </submittedName>
</protein>
<dbReference type="AlphaFoldDB" id="A0A6G9JVN8"/>
<gene>
    <name evidence="4" type="ORF">G4A98_01675</name>
</gene>
<organism evidence="4 5">
    <name type="scientific">Buchnera aphidicola</name>
    <name type="common">Microlophium carnosum</name>
    <dbReference type="NCBI Taxonomy" id="2708354"/>
    <lineage>
        <taxon>Bacteria</taxon>
        <taxon>Pseudomonadati</taxon>
        <taxon>Pseudomonadota</taxon>
        <taxon>Gammaproteobacteria</taxon>
        <taxon>Enterobacterales</taxon>
        <taxon>Erwiniaceae</taxon>
        <taxon>Buchnera</taxon>
    </lineage>
</organism>
<keyword evidence="4" id="KW-0966">Cell projection</keyword>